<dbReference type="GO" id="GO:0009253">
    <property type="term" value="P:peptidoglycan catabolic process"/>
    <property type="evidence" value="ECO:0007669"/>
    <property type="project" value="TreeGrafter"/>
</dbReference>
<feature type="chain" id="PRO_5041313724" evidence="1">
    <location>
        <begin position="22"/>
        <end position="330"/>
    </location>
</feature>
<dbReference type="PANTHER" id="PTHR30163:SF8">
    <property type="entry name" value="LYTIC MUREIN TRANSGLYCOSYLASE"/>
    <property type="match status" value="1"/>
</dbReference>
<sequence>MLNRRTLLAAASAVVTAPAFAAPPTAAKPAAGTDSFAAFVAGVKADARRLGIRQATLDRAFAGVKVNQKVIELDRRQPEFTMTWDQYRSRIVSDARIARGRELYAQHRALLARVTERFRVPAGPIMGIWGLESNYGQSSGGYNVIEALATLAWEGRRAAFFRSELMDALKILDSGDVPHEKMIGSYAGAMGQPQFMPDSFLKFAVDFSGTGKRDIWGDVGDVFGSVANYLAKSGWSDRLPWGVPARLPGGFDPAMAGRDNRKRIEDWARLGVQPVRAALPADAMAAVIQPGGPGGEAFLACHPNFLAIRRYNPSDFYCLSVGLIGDRVTA</sequence>
<reference evidence="3" key="2">
    <citation type="submission" date="2022-10" db="EMBL/GenBank/DDBJ databases">
        <authorList>
            <person name="Trinh H.N."/>
        </authorList>
    </citation>
    <scope>NUCLEOTIDE SEQUENCE</scope>
    <source>
        <strain evidence="3">RN2-1</strain>
    </source>
</reference>
<organism evidence="3 4">
    <name type="scientific">Limobrevibacterium gyesilva</name>
    <dbReference type="NCBI Taxonomy" id="2991712"/>
    <lineage>
        <taxon>Bacteria</taxon>
        <taxon>Pseudomonadati</taxon>
        <taxon>Pseudomonadota</taxon>
        <taxon>Alphaproteobacteria</taxon>
        <taxon>Acetobacterales</taxon>
        <taxon>Acetobacteraceae</taxon>
        <taxon>Limobrevibacterium</taxon>
    </lineage>
</organism>
<dbReference type="FunFam" id="1.10.8.350:FF:000001">
    <property type="entry name" value="Lytic murein transglycosylase B"/>
    <property type="match status" value="1"/>
</dbReference>
<proteinExistence type="predicted"/>
<evidence type="ECO:0000313" key="4">
    <source>
        <dbReference type="Proteomes" id="UP001165679"/>
    </source>
</evidence>
<dbReference type="GO" id="GO:0008933">
    <property type="term" value="F:peptidoglycan lytic transglycosylase activity"/>
    <property type="evidence" value="ECO:0007669"/>
    <property type="project" value="TreeGrafter"/>
</dbReference>
<dbReference type="RefSeq" id="WP_264712438.1">
    <property type="nucleotide sequence ID" value="NZ_JAPDNT010000002.1"/>
</dbReference>
<protein>
    <submittedName>
        <fullName evidence="3">Lytic murein transglycosylase</fullName>
    </submittedName>
</protein>
<feature type="signal peptide" evidence="1">
    <location>
        <begin position="1"/>
        <end position="21"/>
    </location>
</feature>
<dbReference type="InterPro" id="IPR006311">
    <property type="entry name" value="TAT_signal"/>
</dbReference>
<evidence type="ECO:0000259" key="2">
    <source>
        <dbReference type="Pfam" id="PF13406"/>
    </source>
</evidence>
<dbReference type="Proteomes" id="UP001165679">
    <property type="component" value="Unassembled WGS sequence"/>
</dbReference>
<dbReference type="AlphaFoldDB" id="A0AA41YJN7"/>
<dbReference type="InterPro" id="IPR011970">
    <property type="entry name" value="MltB_2"/>
</dbReference>
<dbReference type="InterPro" id="IPR031304">
    <property type="entry name" value="SLT_2"/>
</dbReference>
<dbReference type="Gene3D" id="1.10.8.350">
    <property type="entry name" value="Bacterial muramidase"/>
    <property type="match status" value="1"/>
</dbReference>
<evidence type="ECO:0000313" key="3">
    <source>
        <dbReference type="EMBL" id="MCW3473820.1"/>
    </source>
</evidence>
<reference evidence="3" key="1">
    <citation type="submission" date="2022-09" db="EMBL/GenBank/DDBJ databases">
        <title>Rhodovastum sp. nov. RN2-1 isolated from soil in Seongnam, South Korea.</title>
        <authorList>
            <person name="Le N.T."/>
        </authorList>
    </citation>
    <scope>NUCLEOTIDE SEQUENCE</scope>
    <source>
        <strain evidence="3">RN2-1</strain>
    </source>
</reference>
<accession>A0AA41YJN7</accession>
<dbReference type="Gene3D" id="1.10.530.10">
    <property type="match status" value="1"/>
</dbReference>
<evidence type="ECO:0000256" key="1">
    <source>
        <dbReference type="SAM" id="SignalP"/>
    </source>
</evidence>
<dbReference type="InterPro" id="IPR043426">
    <property type="entry name" value="MltB-like"/>
</dbReference>
<dbReference type="SUPFAM" id="SSF53955">
    <property type="entry name" value="Lysozyme-like"/>
    <property type="match status" value="1"/>
</dbReference>
<dbReference type="EMBL" id="JAPDNT010000002">
    <property type="protein sequence ID" value="MCW3473820.1"/>
    <property type="molecule type" value="Genomic_DNA"/>
</dbReference>
<name>A0AA41YJN7_9PROT</name>
<gene>
    <name evidence="3" type="ORF">OL599_04450</name>
</gene>
<dbReference type="PROSITE" id="PS51318">
    <property type="entry name" value="TAT"/>
    <property type="match status" value="1"/>
</dbReference>
<keyword evidence="1" id="KW-0732">Signal</keyword>
<feature type="domain" description="Transglycosylase SLT" evidence="2">
    <location>
        <begin position="36"/>
        <end position="326"/>
    </location>
</feature>
<dbReference type="Pfam" id="PF13406">
    <property type="entry name" value="SLT_2"/>
    <property type="match status" value="1"/>
</dbReference>
<dbReference type="InterPro" id="IPR023346">
    <property type="entry name" value="Lysozyme-like_dom_sf"/>
</dbReference>
<dbReference type="NCBIfam" id="TIGR02283">
    <property type="entry name" value="MltB_2"/>
    <property type="match status" value="1"/>
</dbReference>
<comment type="caution">
    <text evidence="3">The sequence shown here is derived from an EMBL/GenBank/DDBJ whole genome shotgun (WGS) entry which is preliminary data.</text>
</comment>
<keyword evidence="4" id="KW-1185">Reference proteome</keyword>
<dbReference type="PANTHER" id="PTHR30163">
    <property type="entry name" value="MEMBRANE-BOUND LYTIC MUREIN TRANSGLYCOSYLASE B"/>
    <property type="match status" value="1"/>
</dbReference>